<reference evidence="10" key="1">
    <citation type="submission" date="2020-05" db="EMBL/GenBank/DDBJ databases">
        <title>Mycena genomes resolve the evolution of fungal bioluminescence.</title>
        <authorList>
            <person name="Tsai I.J."/>
        </authorList>
    </citation>
    <scope>NUCLEOTIDE SEQUENCE</scope>
    <source>
        <strain evidence="10">160909Yilan</strain>
    </source>
</reference>
<evidence type="ECO:0000313" key="11">
    <source>
        <dbReference type="Proteomes" id="UP000623467"/>
    </source>
</evidence>
<dbReference type="GO" id="GO:0008270">
    <property type="term" value="F:zinc ion binding"/>
    <property type="evidence" value="ECO:0007669"/>
    <property type="project" value="InterPro"/>
</dbReference>
<dbReference type="InterPro" id="IPR051089">
    <property type="entry name" value="prtT"/>
</dbReference>
<evidence type="ECO:0000256" key="8">
    <source>
        <dbReference type="SAM" id="MobiDB-lite"/>
    </source>
</evidence>
<dbReference type="OrthoDB" id="2595934at2759"/>
<feature type="region of interest" description="Disordered" evidence="8">
    <location>
        <begin position="1"/>
        <end position="21"/>
    </location>
</feature>
<feature type="domain" description="Zn(2)-C6 fungal-type" evidence="9">
    <location>
        <begin position="22"/>
        <end position="60"/>
    </location>
</feature>
<keyword evidence="2" id="KW-0479">Metal-binding</keyword>
<evidence type="ECO:0000256" key="2">
    <source>
        <dbReference type="ARBA" id="ARBA00022723"/>
    </source>
</evidence>
<evidence type="ECO:0000256" key="1">
    <source>
        <dbReference type="ARBA" id="ARBA00004123"/>
    </source>
</evidence>
<keyword evidence="6" id="KW-0804">Transcription</keyword>
<dbReference type="EMBL" id="JACAZH010000006">
    <property type="protein sequence ID" value="KAF7366732.1"/>
    <property type="molecule type" value="Genomic_DNA"/>
</dbReference>
<organism evidence="10 11">
    <name type="scientific">Mycena sanguinolenta</name>
    <dbReference type="NCBI Taxonomy" id="230812"/>
    <lineage>
        <taxon>Eukaryota</taxon>
        <taxon>Fungi</taxon>
        <taxon>Dikarya</taxon>
        <taxon>Basidiomycota</taxon>
        <taxon>Agaricomycotina</taxon>
        <taxon>Agaricomycetes</taxon>
        <taxon>Agaricomycetidae</taxon>
        <taxon>Agaricales</taxon>
        <taxon>Marasmiineae</taxon>
        <taxon>Mycenaceae</taxon>
        <taxon>Mycena</taxon>
    </lineage>
</organism>
<evidence type="ECO:0000256" key="3">
    <source>
        <dbReference type="ARBA" id="ARBA00022833"/>
    </source>
</evidence>
<evidence type="ECO:0000313" key="10">
    <source>
        <dbReference type="EMBL" id="KAF7366732.1"/>
    </source>
</evidence>
<dbReference type="SMART" id="SM00066">
    <property type="entry name" value="GAL4"/>
    <property type="match status" value="1"/>
</dbReference>
<dbReference type="InterPro" id="IPR001138">
    <property type="entry name" value="Zn2Cys6_DnaBD"/>
</dbReference>
<feature type="compositionally biased region" description="Low complexity" evidence="8">
    <location>
        <begin position="85"/>
        <end position="94"/>
    </location>
</feature>
<keyword evidence="5" id="KW-0238">DNA-binding</keyword>
<dbReference type="SUPFAM" id="SSF57701">
    <property type="entry name" value="Zn2/Cys6 DNA-binding domain"/>
    <property type="match status" value="1"/>
</dbReference>
<dbReference type="PROSITE" id="PS50048">
    <property type="entry name" value="ZN2_CY6_FUNGAL_2"/>
    <property type="match status" value="1"/>
</dbReference>
<dbReference type="Proteomes" id="UP000623467">
    <property type="component" value="Unassembled WGS sequence"/>
</dbReference>
<dbReference type="CDD" id="cd12148">
    <property type="entry name" value="fungal_TF_MHR"/>
    <property type="match status" value="1"/>
</dbReference>
<comment type="caution">
    <text evidence="10">The sequence shown here is derived from an EMBL/GenBank/DDBJ whole genome shotgun (WGS) entry which is preliminary data.</text>
</comment>
<evidence type="ECO:0000256" key="4">
    <source>
        <dbReference type="ARBA" id="ARBA00023015"/>
    </source>
</evidence>
<dbReference type="GO" id="GO:0005634">
    <property type="term" value="C:nucleus"/>
    <property type="evidence" value="ECO:0007669"/>
    <property type="project" value="UniProtKB-SubCell"/>
</dbReference>
<evidence type="ECO:0000259" key="9">
    <source>
        <dbReference type="PROSITE" id="PS50048"/>
    </source>
</evidence>
<gene>
    <name evidence="10" type="ORF">MSAN_00931300</name>
</gene>
<keyword evidence="7" id="KW-0539">Nucleus</keyword>
<dbReference type="CDD" id="cd00067">
    <property type="entry name" value="GAL4"/>
    <property type="match status" value="1"/>
</dbReference>
<dbReference type="PANTHER" id="PTHR31845:SF34">
    <property type="entry name" value="TRANSCRIPTIONAL ACTIVATOR OF PROTEASES PRTT"/>
    <property type="match status" value="1"/>
</dbReference>
<sequence length="674" mass="73387">MKRAAGPSSENPTPKRTKTGQACAACRKQKSRCEILDGPAPGEKIRCHRCKVLNITDCSFENPHLIPLPPPTSHVSSTPQTQSTAPPASSGPASDPDNHCSGLSTLAAVASSRSSVEGVSAGQSLSIRPESLPMVPAATTPVWGSVSRVDWTATPVLAFQELVRCPRCEAGVQIPSVERLPDILSPSEISSLLEIFEAKYTPWICGQPGPLEIANSFLDLVRCTVASRHLPPTARATIAPRLHKLTEDVFVREIFNPQPSLDSIKALLILALWTPICGTGAEPRDGRLLITSAVSVAMNLHLQDASKRALSLRAAKEELSSEQQSELSGCIQRWRMWVHLSICESILCLGTGRKPVSYFSPVDQHIFDEALFPESLSAVRDVRLGLMARMFDMVETALKLGLESPEGLGHFFEQINESIYSLEGLSRLFAPLPVITPHDTFYSQMLLIKYHACRLLIMHHALREIRTVHERDVPQMSWFDATTGGHRVSIFWGRMALMSAESILTTFLATSDLSLLSTAPDSTFVQIGFASTWIFVSNFSVHQLGGSKLGGASELLQTMTIQRLNQIAHSPEHAAARCGHVLGALMNAWQRRKLEPQEGGGSCAILDIPYASFQPISNPALAGKEESMNSPRPSQQEPRSVGAGADLFMDDAFWAAFLENLESDTAFDANSVTT</sequence>
<dbReference type="PANTHER" id="PTHR31845">
    <property type="entry name" value="FINGER DOMAIN PROTEIN, PUTATIVE-RELATED"/>
    <property type="match status" value="1"/>
</dbReference>
<name>A0A8H7DBI5_9AGAR</name>
<evidence type="ECO:0000256" key="5">
    <source>
        <dbReference type="ARBA" id="ARBA00023125"/>
    </source>
</evidence>
<feature type="compositionally biased region" description="Polar residues" evidence="8">
    <location>
        <begin position="73"/>
        <end position="84"/>
    </location>
</feature>
<keyword evidence="11" id="KW-1185">Reference proteome</keyword>
<keyword evidence="4" id="KW-0805">Transcription regulation</keyword>
<evidence type="ECO:0000256" key="6">
    <source>
        <dbReference type="ARBA" id="ARBA00023163"/>
    </source>
</evidence>
<dbReference type="GO" id="GO:0000976">
    <property type="term" value="F:transcription cis-regulatory region binding"/>
    <property type="evidence" value="ECO:0007669"/>
    <property type="project" value="TreeGrafter"/>
</dbReference>
<keyword evidence="3" id="KW-0862">Zinc</keyword>
<feature type="region of interest" description="Disordered" evidence="8">
    <location>
        <begin position="69"/>
        <end position="102"/>
    </location>
</feature>
<feature type="region of interest" description="Disordered" evidence="8">
    <location>
        <begin position="621"/>
        <end position="641"/>
    </location>
</feature>
<dbReference type="AlphaFoldDB" id="A0A8H7DBI5"/>
<evidence type="ECO:0000256" key="7">
    <source>
        <dbReference type="ARBA" id="ARBA00023242"/>
    </source>
</evidence>
<comment type="subcellular location">
    <subcellularLocation>
        <location evidence="1">Nucleus</location>
    </subcellularLocation>
</comment>
<dbReference type="GO" id="GO:0000981">
    <property type="term" value="F:DNA-binding transcription factor activity, RNA polymerase II-specific"/>
    <property type="evidence" value="ECO:0007669"/>
    <property type="project" value="InterPro"/>
</dbReference>
<feature type="compositionally biased region" description="Polar residues" evidence="8">
    <location>
        <begin position="628"/>
        <end position="638"/>
    </location>
</feature>
<dbReference type="InterPro" id="IPR036864">
    <property type="entry name" value="Zn2-C6_fun-type_DNA-bd_sf"/>
</dbReference>
<dbReference type="Gene3D" id="4.10.240.10">
    <property type="entry name" value="Zn(2)-C6 fungal-type DNA-binding domain"/>
    <property type="match status" value="1"/>
</dbReference>
<protein>
    <recommendedName>
        <fullName evidence="9">Zn(2)-C6 fungal-type domain-containing protein</fullName>
    </recommendedName>
</protein>
<accession>A0A8H7DBI5</accession>
<proteinExistence type="predicted"/>